<evidence type="ECO:0000313" key="1">
    <source>
        <dbReference type="EMBL" id="CAB3251521.1"/>
    </source>
</evidence>
<sequence length="72" mass="8031">MEMSAVASMENCVVESMEKCEVQSVEKFELPSNENEWKAIGADFEKRWNFPNCLSVVDGKHIKIKPPPGSGS</sequence>
<protein>
    <recommendedName>
        <fullName evidence="3">DDE Tnp4 domain-containing protein</fullName>
    </recommendedName>
</protein>
<proteinExistence type="predicted"/>
<comment type="caution">
    <text evidence="1">The sequence shown here is derived from an EMBL/GenBank/DDBJ whole genome shotgun (WGS) entry which is preliminary data.</text>
</comment>
<gene>
    <name evidence="1" type="ORF">APLA_LOCUS13644</name>
</gene>
<dbReference type="OrthoDB" id="7458135at2759"/>
<name>A0A8S1B4G3_ARCPL</name>
<evidence type="ECO:0000313" key="2">
    <source>
        <dbReference type="Proteomes" id="UP000494256"/>
    </source>
</evidence>
<evidence type="ECO:0008006" key="3">
    <source>
        <dbReference type="Google" id="ProtNLM"/>
    </source>
</evidence>
<dbReference type="Proteomes" id="UP000494256">
    <property type="component" value="Unassembled WGS sequence"/>
</dbReference>
<accession>A0A8S1B4G3</accession>
<organism evidence="1 2">
    <name type="scientific">Arctia plantaginis</name>
    <name type="common">Wood tiger moth</name>
    <name type="synonym">Phalaena plantaginis</name>
    <dbReference type="NCBI Taxonomy" id="874455"/>
    <lineage>
        <taxon>Eukaryota</taxon>
        <taxon>Metazoa</taxon>
        <taxon>Ecdysozoa</taxon>
        <taxon>Arthropoda</taxon>
        <taxon>Hexapoda</taxon>
        <taxon>Insecta</taxon>
        <taxon>Pterygota</taxon>
        <taxon>Neoptera</taxon>
        <taxon>Endopterygota</taxon>
        <taxon>Lepidoptera</taxon>
        <taxon>Glossata</taxon>
        <taxon>Ditrysia</taxon>
        <taxon>Noctuoidea</taxon>
        <taxon>Erebidae</taxon>
        <taxon>Arctiinae</taxon>
        <taxon>Arctia</taxon>
    </lineage>
</organism>
<dbReference type="AlphaFoldDB" id="A0A8S1B4G3"/>
<reference evidence="1 2" key="1">
    <citation type="submission" date="2020-04" db="EMBL/GenBank/DDBJ databases">
        <authorList>
            <person name="Wallbank WR R."/>
            <person name="Pardo Diaz C."/>
            <person name="Kozak K."/>
            <person name="Martin S."/>
            <person name="Jiggins C."/>
            <person name="Moest M."/>
            <person name="Warren A I."/>
            <person name="Byers J.R.P. K."/>
            <person name="Montejo-Kovacevich G."/>
            <person name="Yen C E."/>
        </authorList>
    </citation>
    <scope>NUCLEOTIDE SEQUENCE [LARGE SCALE GENOMIC DNA]</scope>
</reference>
<dbReference type="EMBL" id="CADEBD010000360">
    <property type="protein sequence ID" value="CAB3251521.1"/>
    <property type="molecule type" value="Genomic_DNA"/>
</dbReference>